<proteinExistence type="predicted"/>
<organism evidence="1 2">
    <name type="scientific">Puccinia triticina</name>
    <dbReference type="NCBI Taxonomy" id="208348"/>
    <lineage>
        <taxon>Eukaryota</taxon>
        <taxon>Fungi</taxon>
        <taxon>Dikarya</taxon>
        <taxon>Basidiomycota</taxon>
        <taxon>Pucciniomycotina</taxon>
        <taxon>Pucciniomycetes</taxon>
        <taxon>Pucciniales</taxon>
        <taxon>Pucciniaceae</taxon>
        <taxon>Puccinia</taxon>
    </lineage>
</organism>
<dbReference type="GeneID" id="77810572"/>
<reference evidence="1" key="1">
    <citation type="submission" date="2022-10" db="EMBL/GenBank/DDBJ databases">
        <title>Puccinia triticina Genome sequencing and assembly.</title>
        <authorList>
            <person name="Li C."/>
        </authorList>
    </citation>
    <scope>NUCLEOTIDE SEQUENCE</scope>
    <source>
        <strain evidence="1">Pt15</strain>
    </source>
</reference>
<dbReference type="Proteomes" id="UP001164743">
    <property type="component" value="Chromosome 5A"/>
</dbReference>
<gene>
    <name evidence="1" type="ORF">PtA15_5A870</name>
</gene>
<keyword evidence="2" id="KW-1185">Reference proteome</keyword>
<accession>A0ABY7CNC5</accession>
<protein>
    <submittedName>
        <fullName evidence="1">Uncharacterized protein</fullName>
    </submittedName>
</protein>
<evidence type="ECO:0000313" key="2">
    <source>
        <dbReference type="Proteomes" id="UP001164743"/>
    </source>
</evidence>
<dbReference type="EMBL" id="CP110425">
    <property type="protein sequence ID" value="WAQ85295.1"/>
    <property type="molecule type" value="Genomic_DNA"/>
</dbReference>
<evidence type="ECO:0000313" key="1">
    <source>
        <dbReference type="EMBL" id="WAQ85295.1"/>
    </source>
</evidence>
<sequence length="168" mass="18875">MAPSSRKKSKPNSSELDTERTLFLELHPDHDEPARLFDELCNVAGLEKVRKHNNELARIFRLSERTVKEQRKIAGNWEELTSGELGALPLLQKKLGLTVGADGVHTLISCAYFIRFPDQTSELSNQQMLAAIKTSTTPEEEVLKDTETIEWSTAIVQKGDTILLFSQP</sequence>
<name>A0ABY7CNC5_9BASI</name>
<dbReference type="RefSeq" id="XP_053020850.1">
    <property type="nucleotide sequence ID" value="XM_053169677.1"/>
</dbReference>